<gene>
    <name evidence="1" type="ORF">GNZ12_05565</name>
</gene>
<comment type="caution">
    <text evidence="1">The sequence shown here is derived from an EMBL/GenBank/DDBJ whole genome shotgun (WGS) entry which is preliminary data.</text>
</comment>
<reference evidence="1 2" key="1">
    <citation type="submission" date="2019-11" db="EMBL/GenBank/DDBJ databases">
        <title>Metabolism of dissolved organic matter in forest soils.</title>
        <authorList>
            <person name="Cyle K.T."/>
            <person name="Wilhelm R.C."/>
            <person name="Martinez C.E."/>
        </authorList>
    </citation>
    <scope>NUCLEOTIDE SEQUENCE [LARGE SCALE GENOMIC DNA]</scope>
    <source>
        <strain evidence="1 2">1N</strain>
    </source>
</reference>
<evidence type="ECO:0000313" key="1">
    <source>
        <dbReference type="EMBL" id="NPT40790.1"/>
    </source>
</evidence>
<name>A0ABX2BIM3_9BURK</name>
<dbReference type="EMBL" id="WOEY01000021">
    <property type="protein sequence ID" value="NPT40790.1"/>
    <property type="molecule type" value="Genomic_DNA"/>
</dbReference>
<sequence>MSFWDGSKVCGTIKRNKTTGAYSGIPGDDMREARLKAKRNERAAQIGGKPYAAAMGAHASRAPALE</sequence>
<protein>
    <submittedName>
        <fullName evidence="1">Prephenate dehydrogenase</fullName>
    </submittedName>
</protein>
<dbReference type="Proteomes" id="UP000652198">
    <property type="component" value="Unassembled WGS sequence"/>
</dbReference>
<accession>A0ABX2BIM3</accession>
<proteinExistence type="predicted"/>
<keyword evidence="2" id="KW-1185">Reference proteome</keyword>
<evidence type="ECO:0000313" key="2">
    <source>
        <dbReference type="Proteomes" id="UP000652198"/>
    </source>
</evidence>
<organism evidence="1 2">
    <name type="scientific">Paraburkholderia solitsugae</name>
    <dbReference type="NCBI Taxonomy" id="2675748"/>
    <lineage>
        <taxon>Bacteria</taxon>
        <taxon>Pseudomonadati</taxon>
        <taxon>Pseudomonadota</taxon>
        <taxon>Betaproteobacteria</taxon>
        <taxon>Burkholderiales</taxon>
        <taxon>Burkholderiaceae</taxon>
        <taxon>Paraburkholderia</taxon>
    </lineage>
</organism>